<protein>
    <submittedName>
        <fullName evidence="1">Uncharacterized protein</fullName>
    </submittedName>
</protein>
<dbReference type="EMBL" id="CP042467">
    <property type="protein sequence ID" value="QED28499.1"/>
    <property type="molecule type" value="Genomic_DNA"/>
</dbReference>
<sequence length="160" mass="17440">MNKKLVAVAGSVLVLGVGGLAVWHHHGHGGLDHDHSHDHGSMEGVKLELNNGQKWATDAPLRQGMDVLHKEIIPLYKAHKDKTLKAEDAKAYAGTIRTQIDFFFNNCNLEPKADAILHIILADLLKAAAVLEKDPLSEEGIPAAVNALHAYASHFEHPNF</sequence>
<gene>
    <name evidence="1" type="ORF">FRD01_14915</name>
</gene>
<reference evidence="1 2" key="1">
    <citation type="submission" date="2019-08" db="EMBL/GenBank/DDBJ databases">
        <authorList>
            <person name="Liang Q."/>
        </authorList>
    </citation>
    <scope>NUCLEOTIDE SEQUENCE [LARGE SCALE GENOMIC DNA]</scope>
    <source>
        <strain evidence="1 2">V1718</strain>
    </source>
</reference>
<dbReference type="AlphaFoldDB" id="A0A5B8XYI0"/>
<dbReference type="OrthoDB" id="6933865at2"/>
<accession>A0A5B8XYI0</accession>
<keyword evidence="2" id="KW-1185">Reference proteome</keyword>
<dbReference type="KEGG" id="bbae:FRD01_14915"/>
<evidence type="ECO:0000313" key="2">
    <source>
        <dbReference type="Proteomes" id="UP000321595"/>
    </source>
</evidence>
<dbReference type="RefSeq" id="WP_146960976.1">
    <property type="nucleotide sequence ID" value="NZ_CP042467.1"/>
</dbReference>
<organism evidence="1 2">
    <name type="scientific">Microvenator marinus</name>
    <dbReference type="NCBI Taxonomy" id="2600177"/>
    <lineage>
        <taxon>Bacteria</taxon>
        <taxon>Deltaproteobacteria</taxon>
        <taxon>Bradymonadales</taxon>
        <taxon>Microvenatoraceae</taxon>
        <taxon>Microvenator</taxon>
    </lineage>
</organism>
<proteinExistence type="predicted"/>
<evidence type="ECO:0000313" key="1">
    <source>
        <dbReference type="EMBL" id="QED28499.1"/>
    </source>
</evidence>
<dbReference type="Proteomes" id="UP000321595">
    <property type="component" value="Chromosome"/>
</dbReference>
<name>A0A5B8XYI0_9DELT</name>